<evidence type="ECO:0000256" key="1">
    <source>
        <dbReference type="SAM" id="SignalP"/>
    </source>
</evidence>
<dbReference type="EMBL" id="CP076459">
    <property type="protein sequence ID" value="QWQ31322.1"/>
    <property type="molecule type" value="Genomic_DNA"/>
</dbReference>
<dbReference type="AlphaFoldDB" id="A0A8F1MAL7"/>
<keyword evidence="3" id="KW-1185">Reference proteome</keyword>
<feature type="signal peptide" evidence="1">
    <location>
        <begin position="1"/>
        <end position="25"/>
    </location>
</feature>
<protein>
    <recommendedName>
        <fullName evidence="4">Secreted protein</fullName>
    </recommendedName>
</protein>
<keyword evidence="1" id="KW-0732">Signal</keyword>
<dbReference type="KEGG" id="mvl:KOY49_04095"/>
<accession>A0A8F1MAL7</accession>
<gene>
    <name evidence="2" type="ORF">KOY49_04095</name>
</gene>
<dbReference type="Proteomes" id="UP000677117">
    <property type="component" value="Chromosome"/>
</dbReference>
<proteinExistence type="predicted"/>
<dbReference type="RefSeq" id="WP_232736116.1">
    <property type="nucleotide sequence ID" value="NZ_CP076459.1"/>
</dbReference>
<evidence type="ECO:0008006" key="4">
    <source>
        <dbReference type="Google" id="ProtNLM"/>
    </source>
</evidence>
<sequence>MKYLRNTLLMILAAALIMPSPLVLAEGVSGCTPQESSVDYVEAVDTVAL</sequence>
<evidence type="ECO:0000313" key="3">
    <source>
        <dbReference type="Proteomes" id="UP000677117"/>
    </source>
</evidence>
<reference evidence="2" key="1">
    <citation type="submission" date="2021-06" db="EMBL/GenBank/DDBJ databases">
        <title>An adapted protocol for Saccharibacteria cultivation: two new species join this phylum of Candidate Phyla Radiations.</title>
        <authorList>
            <person name="Ibrahim A."/>
            <person name="Maatouk M."/>
            <person name="Raoult D."/>
            <person name="Bittar F."/>
        </authorList>
    </citation>
    <scope>NUCLEOTIDE SEQUENCE</scope>
    <source>
        <strain evidence="2">IHU2</strain>
    </source>
</reference>
<organism evidence="2 3">
    <name type="scientific">Candidatus Minimicrobia vallesae</name>
    <dbReference type="NCBI Taxonomy" id="2841264"/>
    <lineage>
        <taxon>Bacteria</taxon>
        <taxon>Candidatus Saccharimonadota</taxon>
        <taxon>Candidatus Saccharimonadota incertae sedis</taxon>
        <taxon>Candidatus Minimicrobia</taxon>
    </lineage>
</organism>
<feature type="chain" id="PRO_5034694581" description="Secreted protein" evidence="1">
    <location>
        <begin position="26"/>
        <end position="49"/>
    </location>
</feature>
<evidence type="ECO:0000313" key="2">
    <source>
        <dbReference type="EMBL" id="QWQ31322.1"/>
    </source>
</evidence>
<name>A0A8F1MAL7_9BACT</name>